<feature type="transmembrane region" description="Helical" evidence="1">
    <location>
        <begin position="155"/>
        <end position="175"/>
    </location>
</feature>
<evidence type="ECO:0000256" key="1">
    <source>
        <dbReference type="SAM" id="Phobius"/>
    </source>
</evidence>
<feature type="transmembrane region" description="Helical" evidence="1">
    <location>
        <begin position="364"/>
        <end position="387"/>
    </location>
</feature>
<sequence>MAKPPPRRAGGIPRGLDHDGPALFSYGFRPFFLGGAVWAVLSMALWVAALSGLGAPGGAYGAAHWHMHEMLFGFAPAVLCGFLMTAVPNWTGRMPVSGRPLMALAALWLAGRLILTFPPPTAALWPAVLLESLFLPLMAALFLREIAAGRKWRDLKLVGLVALIAAANLWFHAAVLTGADPRPAARAAVAGYVVLILIMGGRLVPSFTRNWLARNRPGPVPAPLDGFDRASVALSVAALALWVAWPETRATAGACTLAAAVNLLRLSRWRGWRAWAEPMVWGLHLGWLMVPLGFAALALAALGGLTQAGALHVFAAGAIGGEMLAVMTRATRSHTGRATEASLPTTLAFLAIAASALLRVGAEFVAWNTLIAAAGTAWIAGFTLYIAEHARMLLAARKPRGR</sequence>
<dbReference type="RefSeq" id="WP_090844845.1">
    <property type="nucleotide sequence ID" value="NZ_FNXG01000001.1"/>
</dbReference>
<keyword evidence="1" id="KW-1133">Transmembrane helix</keyword>
<feature type="transmembrane region" description="Helical" evidence="1">
    <location>
        <begin position="308"/>
        <end position="326"/>
    </location>
</feature>
<keyword evidence="3" id="KW-1185">Reference proteome</keyword>
<feature type="transmembrane region" description="Helical" evidence="1">
    <location>
        <begin position="31"/>
        <end position="50"/>
    </location>
</feature>
<protein>
    <submittedName>
        <fullName evidence="2">Uncharacterized protein involved in response to NO</fullName>
    </submittedName>
</protein>
<feature type="transmembrane region" description="Helical" evidence="1">
    <location>
        <begin position="70"/>
        <end position="88"/>
    </location>
</feature>
<feature type="transmembrane region" description="Helical" evidence="1">
    <location>
        <begin position="187"/>
        <end position="205"/>
    </location>
</feature>
<name>A0A1H6JQC5_9RHOB</name>
<feature type="transmembrane region" description="Helical" evidence="1">
    <location>
        <begin position="100"/>
        <end position="117"/>
    </location>
</feature>
<accession>A0A1H6JQC5</accession>
<feature type="transmembrane region" description="Helical" evidence="1">
    <location>
        <begin position="123"/>
        <end position="143"/>
    </location>
</feature>
<evidence type="ECO:0000313" key="3">
    <source>
        <dbReference type="Proteomes" id="UP000199125"/>
    </source>
</evidence>
<feature type="transmembrane region" description="Helical" evidence="1">
    <location>
        <begin position="279"/>
        <end position="302"/>
    </location>
</feature>
<keyword evidence="1" id="KW-0812">Transmembrane</keyword>
<keyword evidence="1" id="KW-0472">Membrane</keyword>
<dbReference type="Pfam" id="PF05940">
    <property type="entry name" value="NnrS"/>
    <property type="match status" value="1"/>
</dbReference>
<evidence type="ECO:0000313" key="2">
    <source>
        <dbReference type="EMBL" id="SEH62048.1"/>
    </source>
</evidence>
<dbReference type="InterPro" id="IPR010266">
    <property type="entry name" value="NnrS"/>
</dbReference>
<dbReference type="OrthoDB" id="9770040at2"/>
<organism evidence="2 3">
    <name type="scientific">Paracoccus alkenifer</name>
    <dbReference type="NCBI Taxonomy" id="65735"/>
    <lineage>
        <taxon>Bacteria</taxon>
        <taxon>Pseudomonadati</taxon>
        <taxon>Pseudomonadota</taxon>
        <taxon>Alphaproteobacteria</taxon>
        <taxon>Rhodobacterales</taxon>
        <taxon>Paracoccaceae</taxon>
        <taxon>Paracoccus</taxon>
    </lineage>
</organism>
<reference evidence="3" key="1">
    <citation type="submission" date="2016-10" db="EMBL/GenBank/DDBJ databases">
        <authorList>
            <person name="Varghese N."/>
            <person name="Submissions S."/>
        </authorList>
    </citation>
    <scope>NUCLEOTIDE SEQUENCE [LARGE SCALE GENOMIC DNA]</scope>
    <source>
        <strain evidence="3">DSM 11593</strain>
    </source>
</reference>
<proteinExistence type="predicted"/>
<dbReference type="AlphaFoldDB" id="A0A1H6JQC5"/>
<feature type="transmembrane region" description="Helical" evidence="1">
    <location>
        <begin position="338"/>
        <end position="358"/>
    </location>
</feature>
<dbReference type="STRING" id="65735.SAMN04488075_0403"/>
<dbReference type="Proteomes" id="UP000199125">
    <property type="component" value="Unassembled WGS sequence"/>
</dbReference>
<gene>
    <name evidence="2" type="ORF">SAMN04488075_0403</name>
</gene>
<dbReference type="EMBL" id="FNXG01000001">
    <property type="protein sequence ID" value="SEH62048.1"/>
    <property type="molecule type" value="Genomic_DNA"/>
</dbReference>